<accession>A0A5P2BWJ8</accession>
<dbReference type="PROSITE" id="PS51387">
    <property type="entry name" value="FAD_PCMH"/>
    <property type="match status" value="1"/>
</dbReference>
<evidence type="ECO:0000313" key="7">
    <source>
        <dbReference type="EMBL" id="QES34834.1"/>
    </source>
</evidence>
<evidence type="ECO:0000256" key="4">
    <source>
        <dbReference type="ARBA" id="ARBA00022827"/>
    </source>
</evidence>
<dbReference type="PANTHER" id="PTHR42973">
    <property type="entry name" value="BINDING OXIDOREDUCTASE, PUTATIVE (AFU_ORTHOLOGUE AFUA_1G17690)-RELATED"/>
    <property type="match status" value="1"/>
</dbReference>
<keyword evidence="5" id="KW-0560">Oxidoreductase</keyword>
<evidence type="ECO:0000256" key="2">
    <source>
        <dbReference type="ARBA" id="ARBA00005466"/>
    </source>
</evidence>
<protein>
    <submittedName>
        <fullName evidence="7">FAD-linked oxidase</fullName>
    </submittedName>
</protein>
<dbReference type="InterPro" id="IPR016169">
    <property type="entry name" value="FAD-bd_PCMH_sub2"/>
</dbReference>
<keyword evidence="4" id="KW-0274">FAD</keyword>
<comment type="similarity">
    <text evidence="2">Belongs to the oxygen-dependent FAD-linked oxidoreductase family.</text>
</comment>
<dbReference type="GO" id="GO:0071949">
    <property type="term" value="F:FAD binding"/>
    <property type="evidence" value="ECO:0007669"/>
    <property type="project" value="InterPro"/>
</dbReference>
<feature type="domain" description="FAD-binding PCMH-type" evidence="6">
    <location>
        <begin position="73"/>
        <end position="261"/>
    </location>
</feature>
<dbReference type="GO" id="GO:0016491">
    <property type="term" value="F:oxidoreductase activity"/>
    <property type="evidence" value="ECO:0007669"/>
    <property type="project" value="UniProtKB-KW"/>
</dbReference>
<dbReference type="PROSITE" id="PS51318">
    <property type="entry name" value="TAT"/>
    <property type="match status" value="1"/>
</dbReference>
<name>A0A5P2BWJ8_STRVZ</name>
<evidence type="ECO:0000256" key="1">
    <source>
        <dbReference type="ARBA" id="ARBA00001974"/>
    </source>
</evidence>
<dbReference type="EMBL" id="CP029192">
    <property type="protein sequence ID" value="QES34834.1"/>
    <property type="molecule type" value="Genomic_DNA"/>
</dbReference>
<evidence type="ECO:0000256" key="5">
    <source>
        <dbReference type="ARBA" id="ARBA00023002"/>
    </source>
</evidence>
<dbReference type="AlphaFoldDB" id="A0A5P2BWJ8"/>
<dbReference type="Proteomes" id="UP000322927">
    <property type="component" value="Chromosome"/>
</dbReference>
<dbReference type="SUPFAM" id="SSF56176">
    <property type="entry name" value="FAD-binding/transporter-associated domain-like"/>
    <property type="match status" value="1"/>
</dbReference>
<dbReference type="InterPro" id="IPR006094">
    <property type="entry name" value="Oxid_FAD_bind_N"/>
</dbReference>
<dbReference type="InterPro" id="IPR012951">
    <property type="entry name" value="BBE"/>
</dbReference>
<dbReference type="Gene3D" id="3.30.465.10">
    <property type="match status" value="1"/>
</dbReference>
<sequence>MSELTRRKVLRRSAVAGGVALGATVPGAGFAEAAPVRATSVRATSVRAASTASSAAGPAVTVRPDDARYPELIRGTNQRWVGSPDYVRLVTSADQVVDAVKEAVAAGKRVAVRSGGHCYENFTTSSDIKVVIDLSQLASVTYDAGQRVFVVEPGAWLSDVYSTLFKRWGVTLPGGSCPSVAAGGHIVGGGYGALSRLFGLTVDHLHGVEVVTVDKDKTVRKVVATRDSADARLRDLWWAHTGGGGGNFGIVTKYLLRTPDATGSDPAKLLPRPPAELLTSTVTWSWDGLTQTGFKRLVKNYGDWFVAHGGPDAAHLDLFSQLKAAHKAAGAITMVTQLDATRAGAEADLDAFVAAVGAGVPVKPQASTQRLPFLHATKWPGFAGGDPTLRFEDKSAYMRASFPDDQLSAAYHHLTRTDYTNPAALLLIAGYGGRVNAVAPDATAVAQRDSVMKLQYLAFWQDAAEDERHLAWVREFYRDVYSASGGVPAPGRVNDGCFVNYADVDLGDPAHNTSKTPWHALYYKDNYPRLQRVKAAWDPRGILRHAQSVEPSAG</sequence>
<reference evidence="7 8" key="1">
    <citation type="submission" date="2018-05" db="EMBL/GenBank/DDBJ databases">
        <title>Streptomyces venezuelae.</title>
        <authorList>
            <person name="Kim W."/>
            <person name="Lee N."/>
            <person name="Cho B.-K."/>
        </authorList>
    </citation>
    <scope>NUCLEOTIDE SEQUENCE [LARGE SCALE GENOMIC DNA]</scope>
    <source>
        <strain evidence="7 8">ATCC 14584</strain>
    </source>
</reference>
<dbReference type="RefSeq" id="WP_150216974.1">
    <property type="nucleotide sequence ID" value="NZ_CP029192.1"/>
</dbReference>
<evidence type="ECO:0000259" key="6">
    <source>
        <dbReference type="PROSITE" id="PS51387"/>
    </source>
</evidence>
<evidence type="ECO:0000256" key="3">
    <source>
        <dbReference type="ARBA" id="ARBA00022630"/>
    </source>
</evidence>
<dbReference type="OrthoDB" id="545125at2"/>
<evidence type="ECO:0000313" key="8">
    <source>
        <dbReference type="Proteomes" id="UP000322927"/>
    </source>
</evidence>
<dbReference type="Pfam" id="PF01565">
    <property type="entry name" value="FAD_binding_4"/>
    <property type="match status" value="1"/>
</dbReference>
<dbReference type="Gene3D" id="3.40.462.20">
    <property type="match status" value="1"/>
</dbReference>
<dbReference type="InterPro" id="IPR036318">
    <property type="entry name" value="FAD-bd_PCMH-like_sf"/>
</dbReference>
<organism evidence="7 8">
    <name type="scientific">Streptomyces venezuelae</name>
    <dbReference type="NCBI Taxonomy" id="54571"/>
    <lineage>
        <taxon>Bacteria</taxon>
        <taxon>Bacillati</taxon>
        <taxon>Actinomycetota</taxon>
        <taxon>Actinomycetes</taxon>
        <taxon>Kitasatosporales</taxon>
        <taxon>Streptomycetaceae</taxon>
        <taxon>Streptomyces</taxon>
    </lineage>
</organism>
<dbReference type="InterPro" id="IPR050416">
    <property type="entry name" value="FAD-linked_Oxidoreductase"/>
</dbReference>
<dbReference type="InterPro" id="IPR006311">
    <property type="entry name" value="TAT_signal"/>
</dbReference>
<dbReference type="Pfam" id="PF08031">
    <property type="entry name" value="BBE"/>
    <property type="match status" value="1"/>
</dbReference>
<dbReference type="PANTHER" id="PTHR42973:SF39">
    <property type="entry name" value="FAD-BINDING PCMH-TYPE DOMAIN-CONTAINING PROTEIN"/>
    <property type="match status" value="1"/>
</dbReference>
<gene>
    <name evidence="7" type="ORF">DEJ48_16750</name>
</gene>
<comment type="cofactor">
    <cofactor evidence="1">
        <name>FAD</name>
        <dbReference type="ChEBI" id="CHEBI:57692"/>
    </cofactor>
</comment>
<proteinExistence type="inferred from homology"/>
<keyword evidence="3" id="KW-0285">Flavoprotein</keyword>
<dbReference type="InterPro" id="IPR016166">
    <property type="entry name" value="FAD-bd_PCMH"/>
</dbReference>